<evidence type="ECO:0000313" key="2">
    <source>
        <dbReference type="WBParaSite" id="RSKR_0000301750.1"/>
    </source>
</evidence>
<dbReference type="WBParaSite" id="RSKR_0000301750.1">
    <property type="protein sequence ID" value="RSKR_0000301750.1"/>
    <property type="gene ID" value="RSKR_0000301750"/>
</dbReference>
<organism evidence="1 2">
    <name type="scientific">Rhabditophanes sp. KR3021</name>
    <dbReference type="NCBI Taxonomy" id="114890"/>
    <lineage>
        <taxon>Eukaryota</taxon>
        <taxon>Metazoa</taxon>
        <taxon>Ecdysozoa</taxon>
        <taxon>Nematoda</taxon>
        <taxon>Chromadorea</taxon>
        <taxon>Rhabditida</taxon>
        <taxon>Tylenchina</taxon>
        <taxon>Panagrolaimomorpha</taxon>
        <taxon>Strongyloidoidea</taxon>
        <taxon>Alloionematidae</taxon>
        <taxon>Rhabditophanes</taxon>
    </lineage>
</organism>
<name>A0AC35TQE3_9BILA</name>
<protein>
    <submittedName>
        <fullName evidence="2">MIT_C domain-containing protein</fullName>
    </submittedName>
</protein>
<reference evidence="2" key="1">
    <citation type="submission" date="2016-11" db="UniProtKB">
        <authorList>
            <consortium name="WormBaseParasite"/>
        </authorList>
    </citation>
    <scope>IDENTIFICATION</scope>
    <source>
        <strain evidence="2">KR3021</strain>
    </source>
</reference>
<accession>A0AC35TQE3</accession>
<dbReference type="Proteomes" id="UP000095286">
    <property type="component" value="Unplaced"/>
</dbReference>
<sequence length="251" mass="29681">MLRNNLIISYKHDHYPIKERANILIETKALLLHQDVVDEVETIFDGISSLKEIFTNDDKKLGQITDLKNDLCLKFKEYEILFDKYLNTEKHNADQCTEVTIKDAFIRNPFQFQNLKLFVTYLLDTFKNLRCITVATRNINTLEELRHRKKRFFKKNENEIKQKLSAKQAIFETKLSELAQNCNQKSVAFELEINRNIYDRHILFNHGIIVSMGRGLDVFKKTQNPNDIRSKIPCYETQITFFNAFESEKSF</sequence>
<evidence type="ECO:0000313" key="1">
    <source>
        <dbReference type="Proteomes" id="UP000095286"/>
    </source>
</evidence>
<proteinExistence type="predicted"/>